<dbReference type="AlphaFoldDB" id="A0A9J7HR94"/>
<dbReference type="Proteomes" id="UP000001554">
    <property type="component" value="Unplaced"/>
</dbReference>
<proteinExistence type="predicted"/>
<reference evidence="3" key="1">
    <citation type="submission" date="2025-08" db="UniProtKB">
        <authorList>
            <consortium name="RefSeq"/>
        </authorList>
    </citation>
    <scope>IDENTIFICATION</scope>
    <source>
        <strain evidence="3">S238N-H82</strain>
        <tissue evidence="3">Testes</tissue>
    </source>
</reference>
<dbReference type="KEGG" id="bfo:118407561"/>
<accession>A0A9J7HR94</accession>
<dbReference type="PANTHER" id="PTHR26392">
    <property type="entry name" value="MITOGEN-ACTIVATED PROTEIN KINASE KINASE KINASE 7-RELATED"/>
    <property type="match status" value="1"/>
</dbReference>
<evidence type="ECO:0000256" key="1">
    <source>
        <dbReference type="SAM" id="Coils"/>
    </source>
</evidence>
<keyword evidence="2" id="KW-1185">Reference proteome</keyword>
<dbReference type="GeneID" id="118407561"/>
<name>A0A9J7HR94_BRAFL</name>
<evidence type="ECO:0000313" key="3">
    <source>
        <dbReference type="RefSeq" id="XP_035663933.1"/>
    </source>
</evidence>
<dbReference type="PANTHER" id="PTHR26392:SF92">
    <property type="entry name" value="PROTEIN KINASE DOMAIN-CONTAINING PROTEIN"/>
    <property type="match status" value="1"/>
</dbReference>
<sequence>MAARPGLPTEEEIDQMKPLKLAKLLQECGMIEDEIEKMETEEARAELKKRIRDIRATAATRRRPGQAAENLKEILRLYNLKRERLAGLCNHSIAYLPKLDQSTTDILQKQLDRAAKDILTDVQVLLGTKECPILVAG</sequence>
<keyword evidence="1" id="KW-0175">Coiled coil</keyword>
<feature type="coiled-coil region" evidence="1">
    <location>
        <begin position="21"/>
        <end position="57"/>
    </location>
</feature>
<dbReference type="RefSeq" id="XP_035663933.1">
    <property type="nucleotide sequence ID" value="XM_035808040.1"/>
</dbReference>
<protein>
    <submittedName>
        <fullName evidence="3">Uncharacterized protein LOC118407561</fullName>
    </submittedName>
</protein>
<organism evidence="2 3">
    <name type="scientific">Branchiostoma floridae</name>
    <name type="common">Florida lancelet</name>
    <name type="synonym">Amphioxus</name>
    <dbReference type="NCBI Taxonomy" id="7739"/>
    <lineage>
        <taxon>Eukaryota</taxon>
        <taxon>Metazoa</taxon>
        <taxon>Chordata</taxon>
        <taxon>Cephalochordata</taxon>
        <taxon>Leptocardii</taxon>
        <taxon>Amphioxiformes</taxon>
        <taxon>Branchiostomatidae</taxon>
        <taxon>Branchiostoma</taxon>
    </lineage>
</organism>
<gene>
    <name evidence="3" type="primary">LOC118407561</name>
</gene>
<evidence type="ECO:0000313" key="2">
    <source>
        <dbReference type="Proteomes" id="UP000001554"/>
    </source>
</evidence>